<feature type="domain" description="P/Homo B" evidence="5">
    <location>
        <begin position="676"/>
        <end position="822"/>
    </location>
</feature>
<keyword evidence="1" id="KW-0645">Protease</keyword>
<organism evidence="6 7">
    <name type="scientific">Pseudalgibacter alginicilyticus</name>
    <dbReference type="NCBI Taxonomy" id="1736674"/>
    <lineage>
        <taxon>Bacteria</taxon>
        <taxon>Pseudomonadati</taxon>
        <taxon>Bacteroidota</taxon>
        <taxon>Flavobacteriia</taxon>
        <taxon>Flavobacteriales</taxon>
        <taxon>Flavobacteriaceae</taxon>
        <taxon>Pseudalgibacter</taxon>
    </lineage>
</organism>
<dbReference type="Pfam" id="PF18962">
    <property type="entry name" value="Por_Secre_tail"/>
    <property type="match status" value="1"/>
</dbReference>
<dbReference type="Pfam" id="PF13583">
    <property type="entry name" value="Reprolysin_4"/>
    <property type="match status" value="1"/>
</dbReference>
<evidence type="ECO:0000256" key="3">
    <source>
        <dbReference type="ARBA" id="ARBA00022801"/>
    </source>
</evidence>
<dbReference type="PATRIC" id="fig|1736674.3.peg.1963"/>
<dbReference type="InterPro" id="IPR002884">
    <property type="entry name" value="P_dom"/>
</dbReference>
<sequence>MKQLDFKIILPLLIISLVSLNGFAQNQDQLWTKSTKEHTIKKHQTIRKTLPNKSIFYELDVDQLKSKLQTASKSSTNLTASGTLVSFPNPDGTLETYRVEESSILEPNFQAKHNNIRTYIGQSIDNPETTIYFSITPKGLHTMTLSAKNGAQFIDPYTSDSKTYIVYHKKDLPELKDALNCYTPNDYTELENKTSNSKSLLNANDGKLRTYRLALASTVEYATFQINAAGVSGSTEEVKKDAVLAAMVITMNRVNGIFKRDLSIQMTLVDNDAIIFLAENDGFTNHSASALINESQTIINGAIGTSNYDIGHTFSTGAGGIAELASACNNGSKARGVTGQPSPVGDAYDVDFVAHEMGHQFGAPHTWNGNTGNCVTNDWTSTNAYEPGSGSTIMAYAGICSPQNVQAKADAYFHQKSIQMIWANITTGNSTCGTETLSGNTAPTAEAGASYTIPISTPYKLTGSSTDTETTASHTFTWEQYDLGTMETRGLPLETNTTGPLVRSFEGTNNPTRYIPQLTDLRYTSTGSTPWEKLASVSRPINFQLTVRDNDTRGGQTATDHMIVTTYAGAGPFVVTSQDSYVSYPSNSSQTITWDVANTNLSPINTSLVNIYLSTDGGLTYPTLLLENTANDGSENITFPSGITAPYCRIMVEAVDNIFFAINPASFSIGYTIATTCNERFSSNTNLNLNLLDYQEASSIINVPTNSTIENLKVNVDVTHEYISDLTITLTHPNNSTNVIIWNKNCFDRNGHSNFDITFEDNSNTIVCSSPTTGNYIPENPLNVFNGLETAGDWKLTLLDTETGDPGILNDWYIEFCTATITLNNPESLEFTDLKIFPNPNKGEFTVSLNNTINTKISMELFDISGRNIFKKEYNNTGNFNEKVTLNHVQSGIYILNISDGEKKSTQKIIVE</sequence>
<evidence type="ECO:0000256" key="1">
    <source>
        <dbReference type="ARBA" id="ARBA00022670"/>
    </source>
</evidence>
<dbReference type="InterPro" id="IPR008979">
    <property type="entry name" value="Galactose-bd-like_sf"/>
</dbReference>
<gene>
    <name evidence="6" type="ORF">APS56_09600</name>
</gene>
<evidence type="ECO:0000313" key="7">
    <source>
        <dbReference type="Proteomes" id="UP000057981"/>
    </source>
</evidence>
<feature type="signal peptide" evidence="4">
    <location>
        <begin position="1"/>
        <end position="24"/>
    </location>
</feature>
<dbReference type="Gene3D" id="3.40.390.10">
    <property type="entry name" value="Collagenase (Catalytic Domain)"/>
    <property type="match status" value="1"/>
</dbReference>
<dbReference type="PROSITE" id="PS51829">
    <property type="entry name" value="P_HOMO_B"/>
    <property type="match status" value="1"/>
</dbReference>
<dbReference type="PANTHER" id="PTHR11905:SF159">
    <property type="entry name" value="ADAM METALLOPROTEASE"/>
    <property type="match status" value="1"/>
</dbReference>
<dbReference type="InterPro" id="IPR026444">
    <property type="entry name" value="Secre_tail"/>
</dbReference>
<name>A0A0P0DBA4_9FLAO</name>
<dbReference type="NCBIfam" id="TIGR04183">
    <property type="entry name" value="Por_Secre_tail"/>
    <property type="match status" value="1"/>
</dbReference>
<dbReference type="InterPro" id="IPR024079">
    <property type="entry name" value="MetalloPept_cat_dom_sf"/>
</dbReference>
<dbReference type="SUPFAM" id="SSF49785">
    <property type="entry name" value="Galactose-binding domain-like"/>
    <property type="match status" value="1"/>
</dbReference>
<dbReference type="RefSeq" id="WP_054727559.1">
    <property type="nucleotide sequence ID" value="NZ_CP012898.1"/>
</dbReference>
<dbReference type="PANTHER" id="PTHR11905">
    <property type="entry name" value="ADAM A DISINTEGRIN AND METALLOPROTEASE DOMAIN"/>
    <property type="match status" value="1"/>
</dbReference>
<dbReference type="AlphaFoldDB" id="A0A0P0DBA4"/>
<dbReference type="GO" id="GO:0004252">
    <property type="term" value="F:serine-type endopeptidase activity"/>
    <property type="evidence" value="ECO:0007669"/>
    <property type="project" value="InterPro"/>
</dbReference>
<dbReference type="Pfam" id="PF01483">
    <property type="entry name" value="P_proprotein"/>
    <property type="match status" value="1"/>
</dbReference>
<dbReference type="Proteomes" id="UP000057981">
    <property type="component" value="Chromosome"/>
</dbReference>
<reference evidence="6 7" key="1">
    <citation type="submission" date="2015-10" db="EMBL/GenBank/DDBJ databases">
        <authorList>
            <person name="Gilbert D.G."/>
        </authorList>
    </citation>
    <scope>NUCLEOTIDE SEQUENCE [LARGE SCALE GENOMIC DNA]</scope>
    <source>
        <strain evidence="7">HZ-22</strain>
    </source>
</reference>
<dbReference type="STRING" id="1736674.APS56_09600"/>
<evidence type="ECO:0000259" key="5">
    <source>
        <dbReference type="PROSITE" id="PS51829"/>
    </source>
</evidence>
<dbReference type="EMBL" id="CP012898">
    <property type="protein sequence ID" value="ALJ05363.1"/>
    <property type="molecule type" value="Genomic_DNA"/>
</dbReference>
<protein>
    <recommendedName>
        <fullName evidence="5">P/Homo B domain-containing protein</fullName>
    </recommendedName>
</protein>
<evidence type="ECO:0000313" key="6">
    <source>
        <dbReference type="EMBL" id="ALJ05363.1"/>
    </source>
</evidence>
<dbReference type="Gene3D" id="2.60.120.260">
    <property type="entry name" value="Galactose-binding domain-like"/>
    <property type="match status" value="1"/>
</dbReference>
<evidence type="ECO:0000256" key="4">
    <source>
        <dbReference type="SAM" id="SignalP"/>
    </source>
</evidence>
<dbReference type="GO" id="GO:0008237">
    <property type="term" value="F:metallopeptidase activity"/>
    <property type="evidence" value="ECO:0007669"/>
    <property type="project" value="InterPro"/>
</dbReference>
<dbReference type="OrthoDB" id="9792152at2"/>
<dbReference type="SUPFAM" id="SSF55486">
    <property type="entry name" value="Metalloproteases ('zincins'), catalytic domain"/>
    <property type="match status" value="1"/>
</dbReference>
<evidence type="ECO:0000256" key="2">
    <source>
        <dbReference type="ARBA" id="ARBA00022729"/>
    </source>
</evidence>
<keyword evidence="2 4" id="KW-0732">Signal</keyword>
<accession>A0A0P0DBA4</accession>
<keyword evidence="3" id="KW-0378">Hydrolase</keyword>
<dbReference type="GO" id="GO:0006508">
    <property type="term" value="P:proteolysis"/>
    <property type="evidence" value="ECO:0007669"/>
    <property type="project" value="UniProtKB-KW"/>
</dbReference>
<keyword evidence="7" id="KW-1185">Reference proteome</keyword>
<feature type="chain" id="PRO_5006043530" description="P/Homo B domain-containing protein" evidence="4">
    <location>
        <begin position="25"/>
        <end position="912"/>
    </location>
</feature>
<dbReference type="KEGG" id="ahz:APS56_09600"/>
<proteinExistence type="predicted"/>